<name>A0A0F8X4Y5_9ZZZZ</name>
<evidence type="ECO:0000313" key="1">
    <source>
        <dbReference type="EMBL" id="KKK55965.1"/>
    </source>
</evidence>
<gene>
    <name evidence="1" type="ORF">LCGC14_3069280</name>
</gene>
<feature type="non-terminal residue" evidence="1">
    <location>
        <position position="37"/>
    </location>
</feature>
<protein>
    <submittedName>
        <fullName evidence="1">Uncharacterized protein</fullName>
    </submittedName>
</protein>
<proteinExistence type="predicted"/>
<comment type="caution">
    <text evidence="1">The sequence shown here is derived from an EMBL/GenBank/DDBJ whole genome shotgun (WGS) entry which is preliminary data.</text>
</comment>
<accession>A0A0F8X4Y5</accession>
<sequence length="37" mass="4306">MDERRNKIIFLTINAKRTLYGVTCDKYSAIQPNITMS</sequence>
<dbReference type="EMBL" id="LAZR01065232">
    <property type="protein sequence ID" value="KKK55965.1"/>
    <property type="molecule type" value="Genomic_DNA"/>
</dbReference>
<reference evidence="1" key="1">
    <citation type="journal article" date="2015" name="Nature">
        <title>Complex archaea that bridge the gap between prokaryotes and eukaryotes.</title>
        <authorList>
            <person name="Spang A."/>
            <person name="Saw J.H."/>
            <person name="Jorgensen S.L."/>
            <person name="Zaremba-Niedzwiedzka K."/>
            <person name="Martijn J."/>
            <person name="Lind A.E."/>
            <person name="van Eijk R."/>
            <person name="Schleper C."/>
            <person name="Guy L."/>
            <person name="Ettema T.J."/>
        </authorList>
    </citation>
    <scope>NUCLEOTIDE SEQUENCE</scope>
</reference>
<organism evidence="1">
    <name type="scientific">marine sediment metagenome</name>
    <dbReference type="NCBI Taxonomy" id="412755"/>
    <lineage>
        <taxon>unclassified sequences</taxon>
        <taxon>metagenomes</taxon>
        <taxon>ecological metagenomes</taxon>
    </lineage>
</organism>
<dbReference type="AlphaFoldDB" id="A0A0F8X4Y5"/>